<dbReference type="OrthoDB" id="408152at2759"/>
<protein>
    <submittedName>
        <fullName evidence="2">P-loop containing nucleoside triphosphate hydrolase protein</fullName>
    </submittedName>
</protein>
<dbReference type="PANTHER" id="PTHR36978">
    <property type="entry name" value="P-LOOP CONTAINING NUCLEOTIDE TRIPHOSPHATE HYDROLASE"/>
    <property type="match status" value="1"/>
</dbReference>
<dbReference type="SUPFAM" id="SSF52540">
    <property type="entry name" value="P-loop containing nucleoside triphosphate hydrolases"/>
    <property type="match status" value="1"/>
</dbReference>
<comment type="caution">
    <text evidence="2">The sequence shown here is derived from an EMBL/GenBank/DDBJ whole genome shotgun (WGS) entry which is preliminary data.</text>
</comment>
<evidence type="ECO:0000256" key="1">
    <source>
        <dbReference type="SAM" id="Phobius"/>
    </source>
</evidence>
<dbReference type="Pfam" id="PF17784">
    <property type="entry name" value="Sulfotransfer_4"/>
    <property type="match status" value="1"/>
</dbReference>
<evidence type="ECO:0000313" key="3">
    <source>
        <dbReference type="Proteomes" id="UP000736672"/>
    </source>
</evidence>
<sequence length="271" mass="31499">MSSTKQRRIDALPPKEDALEMEVLVLGMPRTGSISMRHAMSKLGYKVFHGGVLEADPQRFPYWEEALVGKYFGGKPFGRPEFEKVLGEFNASVNFPATMWAEELLEAYPNAKVILTTRDVDKWLFSMKQSVDASFIWFAMTFNWLAPFDPIWGPWWRFHKLGHKIRPIQAPRGERIGFLEHYELMKELVPKERLLEYRVGEGWERLCTFLDKPVPMEPFPHVNNLDSFLADRNKRWWHAFNCMLVRVLPPTAVVVAAVAAAWKYRPIPLSF</sequence>
<proteinExistence type="predicted"/>
<dbReference type="EMBL" id="JAGTJS010000035">
    <property type="protein sequence ID" value="KAH7230789.1"/>
    <property type="molecule type" value="Genomic_DNA"/>
</dbReference>
<keyword evidence="3" id="KW-1185">Reference proteome</keyword>
<organism evidence="2 3">
    <name type="scientific">Fusarium solani</name>
    <name type="common">Filamentous fungus</name>
    <dbReference type="NCBI Taxonomy" id="169388"/>
    <lineage>
        <taxon>Eukaryota</taxon>
        <taxon>Fungi</taxon>
        <taxon>Dikarya</taxon>
        <taxon>Ascomycota</taxon>
        <taxon>Pezizomycotina</taxon>
        <taxon>Sordariomycetes</taxon>
        <taxon>Hypocreomycetidae</taxon>
        <taxon>Hypocreales</taxon>
        <taxon>Nectriaceae</taxon>
        <taxon>Fusarium</taxon>
        <taxon>Fusarium solani species complex</taxon>
    </lineage>
</organism>
<dbReference type="InterPro" id="IPR040632">
    <property type="entry name" value="Sulfotransfer_4"/>
</dbReference>
<dbReference type="GO" id="GO:0016787">
    <property type="term" value="F:hydrolase activity"/>
    <property type="evidence" value="ECO:0007669"/>
    <property type="project" value="UniProtKB-KW"/>
</dbReference>
<keyword evidence="1" id="KW-0812">Transmembrane</keyword>
<gene>
    <name evidence="2" type="ORF">B0J15DRAFT_410410</name>
</gene>
<dbReference type="Gene3D" id="3.40.50.300">
    <property type="entry name" value="P-loop containing nucleotide triphosphate hydrolases"/>
    <property type="match status" value="1"/>
</dbReference>
<dbReference type="Proteomes" id="UP000736672">
    <property type="component" value="Unassembled WGS sequence"/>
</dbReference>
<evidence type="ECO:0000313" key="2">
    <source>
        <dbReference type="EMBL" id="KAH7230789.1"/>
    </source>
</evidence>
<dbReference type="AlphaFoldDB" id="A0A9P9JVZ0"/>
<accession>A0A9P9JVZ0</accession>
<dbReference type="PANTHER" id="PTHR36978:SF4">
    <property type="entry name" value="P-LOOP CONTAINING NUCLEOSIDE TRIPHOSPHATE HYDROLASE PROTEIN"/>
    <property type="match status" value="1"/>
</dbReference>
<reference evidence="2" key="1">
    <citation type="journal article" date="2021" name="Nat. Commun.">
        <title>Genetic determinants of endophytism in the Arabidopsis root mycobiome.</title>
        <authorList>
            <person name="Mesny F."/>
            <person name="Miyauchi S."/>
            <person name="Thiergart T."/>
            <person name="Pickel B."/>
            <person name="Atanasova L."/>
            <person name="Karlsson M."/>
            <person name="Huettel B."/>
            <person name="Barry K.W."/>
            <person name="Haridas S."/>
            <person name="Chen C."/>
            <person name="Bauer D."/>
            <person name="Andreopoulos W."/>
            <person name="Pangilinan J."/>
            <person name="LaButti K."/>
            <person name="Riley R."/>
            <person name="Lipzen A."/>
            <person name="Clum A."/>
            <person name="Drula E."/>
            <person name="Henrissat B."/>
            <person name="Kohler A."/>
            <person name="Grigoriev I.V."/>
            <person name="Martin F.M."/>
            <person name="Hacquard S."/>
        </authorList>
    </citation>
    <scope>NUCLEOTIDE SEQUENCE</scope>
    <source>
        <strain evidence="2">FSSC 5 MPI-SDFR-AT-0091</strain>
    </source>
</reference>
<keyword evidence="1" id="KW-1133">Transmembrane helix</keyword>
<name>A0A9P9JVZ0_FUSSL</name>
<keyword evidence="1" id="KW-0472">Membrane</keyword>
<keyword evidence="2" id="KW-0378">Hydrolase</keyword>
<feature type="transmembrane region" description="Helical" evidence="1">
    <location>
        <begin position="243"/>
        <end position="262"/>
    </location>
</feature>
<dbReference type="InterPro" id="IPR027417">
    <property type="entry name" value="P-loop_NTPase"/>
</dbReference>